<dbReference type="PANTHER" id="PTHR37574:SF1">
    <property type="entry name" value="LIPASE B"/>
    <property type="match status" value="1"/>
</dbReference>
<evidence type="ECO:0000313" key="1">
    <source>
        <dbReference type="EMBL" id="MDO7867638.1"/>
    </source>
</evidence>
<evidence type="ECO:0000313" key="2">
    <source>
        <dbReference type="Proteomes" id="UP001233314"/>
    </source>
</evidence>
<comment type="caution">
    <text evidence="1">The sequence shown here is derived from an EMBL/GenBank/DDBJ whole genome shotgun (WGS) entry which is preliminary data.</text>
</comment>
<keyword evidence="2" id="KW-1185">Reference proteome</keyword>
<protein>
    <recommendedName>
        <fullName evidence="3">Lipase</fullName>
    </recommendedName>
</protein>
<dbReference type="SUPFAM" id="SSF53474">
    <property type="entry name" value="alpha/beta-Hydrolases"/>
    <property type="match status" value="1"/>
</dbReference>
<accession>A0ABT9AZ46</accession>
<evidence type="ECO:0008006" key="3">
    <source>
        <dbReference type="Google" id="ProtNLM"/>
    </source>
</evidence>
<dbReference type="RefSeq" id="WP_305027027.1">
    <property type="nucleotide sequence ID" value="NZ_JAUQTA010000001.1"/>
</dbReference>
<gene>
    <name evidence="1" type="ORF">Q5722_04560</name>
</gene>
<dbReference type="PANTHER" id="PTHR37574">
    <property type="entry name" value="LIPASE B"/>
    <property type="match status" value="1"/>
</dbReference>
<reference evidence="1 2" key="1">
    <citation type="submission" date="2023-07" db="EMBL/GenBank/DDBJ databases">
        <title>Nocardioides sp. nov WY-20 isolated from soil.</title>
        <authorList>
            <person name="Liu B."/>
            <person name="Wan Y."/>
        </authorList>
    </citation>
    <scope>NUCLEOTIDE SEQUENCE [LARGE SCALE GENOMIC DNA]</scope>
    <source>
        <strain evidence="1 2">WY-20</strain>
    </source>
</reference>
<sequence length="246" mass="26175">MPFHTFGDIQTAAEYIVYAIRTMYAQTGRKVTILGHSQGGMSGRWALRFWPDVRTKVAEVIGMAPSNHGTRALPVCGVASLTTCTPAVLQQQADSTFIKALNSGAETFAGIDYTNIYTRLDEVVMPYASGGLTTGAGRIANIEVHSVCAGDPYEHVMMGTVSPAVYGIVMDALDHSGPAVATRVDRSVCKRLYMPGINPLDVVSFAPLLTGIPSLVTTPVPLMTLSGAPMLKAEPKLRCYAYAAGC</sequence>
<proteinExistence type="predicted"/>
<name>A0ABT9AZ46_9ACTN</name>
<dbReference type="InterPro" id="IPR029058">
    <property type="entry name" value="AB_hydrolase_fold"/>
</dbReference>
<dbReference type="EMBL" id="JAUQTA010000001">
    <property type="protein sequence ID" value="MDO7867638.1"/>
    <property type="molecule type" value="Genomic_DNA"/>
</dbReference>
<organism evidence="1 2">
    <name type="scientific">Nocardioides jiangxiensis</name>
    <dbReference type="NCBI Taxonomy" id="3064524"/>
    <lineage>
        <taxon>Bacteria</taxon>
        <taxon>Bacillati</taxon>
        <taxon>Actinomycetota</taxon>
        <taxon>Actinomycetes</taxon>
        <taxon>Propionibacteriales</taxon>
        <taxon>Nocardioidaceae</taxon>
        <taxon>Nocardioides</taxon>
    </lineage>
</organism>
<dbReference type="Pfam" id="PF01674">
    <property type="entry name" value="Lipase_2"/>
    <property type="match status" value="1"/>
</dbReference>
<dbReference type="InterPro" id="IPR053228">
    <property type="entry name" value="Stereospecific_Lipase"/>
</dbReference>
<dbReference type="Gene3D" id="3.40.50.1820">
    <property type="entry name" value="alpha/beta hydrolase"/>
    <property type="match status" value="1"/>
</dbReference>
<dbReference type="InterPro" id="IPR002918">
    <property type="entry name" value="Lipase_EstA/Esterase_EstB"/>
</dbReference>
<dbReference type="Proteomes" id="UP001233314">
    <property type="component" value="Unassembled WGS sequence"/>
</dbReference>